<organism evidence="2 3">
    <name type="scientific">Flavobacterium sediminilitoris</name>
    <dbReference type="NCBI Taxonomy" id="2024526"/>
    <lineage>
        <taxon>Bacteria</taxon>
        <taxon>Pseudomonadati</taxon>
        <taxon>Bacteroidota</taxon>
        <taxon>Flavobacteriia</taxon>
        <taxon>Flavobacteriales</taxon>
        <taxon>Flavobacteriaceae</taxon>
        <taxon>Flavobacterium</taxon>
    </lineage>
</organism>
<feature type="chain" id="PRO_5046093184" description="Lipoprotein" evidence="1">
    <location>
        <begin position="24"/>
        <end position="123"/>
    </location>
</feature>
<dbReference type="EMBL" id="CP090145">
    <property type="protein sequence ID" value="UOX34219.1"/>
    <property type="molecule type" value="Genomic_DNA"/>
</dbReference>
<dbReference type="RefSeq" id="WP_246916942.1">
    <property type="nucleotide sequence ID" value="NZ_CP090145.1"/>
</dbReference>
<keyword evidence="1" id="KW-0732">Signal</keyword>
<proteinExistence type="predicted"/>
<sequence length="123" mass="14079">MKKTKLFLSSILLSGMLFISCGSEETTVEQNVETISFSKTDEMLNFESALKTWMQFKKGDKLNTKQNPTLILETEKASKDLLVAIGKDEFIGKAELSTDELVRLTMKEYSKKLTEMYNQQKNH</sequence>
<keyword evidence="3" id="KW-1185">Reference proteome</keyword>
<protein>
    <recommendedName>
        <fullName evidence="4">Lipoprotein</fullName>
    </recommendedName>
</protein>
<dbReference type="PROSITE" id="PS51257">
    <property type="entry name" value="PROKAR_LIPOPROTEIN"/>
    <property type="match status" value="1"/>
</dbReference>
<feature type="signal peptide" evidence="1">
    <location>
        <begin position="1"/>
        <end position="23"/>
    </location>
</feature>
<dbReference type="Proteomes" id="UP000830454">
    <property type="component" value="Chromosome"/>
</dbReference>
<evidence type="ECO:0000256" key="1">
    <source>
        <dbReference type="SAM" id="SignalP"/>
    </source>
</evidence>
<evidence type="ECO:0000313" key="3">
    <source>
        <dbReference type="Proteomes" id="UP000830454"/>
    </source>
</evidence>
<evidence type="ECO:0000313" key="2">
    <source>
        <dbReference type="EMBL" id="UOX34219.1"/>
    </source>
</evidence>
<evidence type="ECO:0008006" key="4">
    <source>
        <dbReference type="Google" id="ProtNLM"/>
    </source>
</evidence>
<reference evidence="2" key="2">
    <citation type="submission" date="2022-04" db="EMBL/GenBank/DDBJ databases">
        <title>Complete Genome Sequence of Flavobacterium sediminilitoris YSM-43, Isolated from a Tidal Sediment.</title>
        <authorList>
            <person name="Lee P.A."/>
        </authorList>
    </citation>
    <scope>NUCLEOTIDE SEQUENCE</scope>
    <source>
        <strain evidence="2">YSM-43</strain>
    </source>
</reference>
<name>A0ABY4HR31_9FLAO</name>
<reference evidence="2" key="1">
    <citation type="submission" date="2021-12" db="EMBL/GenBank/DDBJ databases">
        <authorList>
            <person name="Cha I.-T."/>
            <person name="Lee K.-E."/>
            <person name="Park S.-J."/>
        </authorList>
    </citation>
    <scope>NUCLEOTIDE SEQUENCE</scope>
    <source>
        <strain evidence="2">YSM-43</strain>
    </source>
</reference>
<gene>
    <name evidence="2" type="ORF">LXD69_01590</name>
</gene>
<accession>A0ABY4HR31</accession>